<dbReference type="Proteomes" id="UP000309676">
    <property type="component" value="Unassembled WGS sequence"/>
</dbReference>
<proteinExistence type="predicted"/>
<dbReference type="EMBL" id="VCIW01000005">
    <property type="protein sequence ID" value="TLS52213.1"/>
    <property type="molecule type" value="Genomic_DNA"/>
</dbReference>
<accession>A0A5R9GHF7</accession>
<organism evidence="1 2">
    <name type="scientific">Paenibacillus antri</name>
    <dbReference type="NCBI Taxonomy" id="2582848"/>
    <lineage>
        <taxon>Bacteria</taxon>
        <taxon>Bacillati</taxon>
        <taxon>Bacillota</taxon>
        <taxon>Bacilli</taxon>
        <taxon>Bacillales</taxon>
        <taxon>Paenibacillaceae</taxon>
        <taxon>Paenibacillus</taxon>
    </lineage>
</organism>
<comment type="caution">
    <text evidence="1">The sequence shown here is derived from an EMBL/GenBank/DDBJ whole genome shotgun (WGS) entry which is preliminary data.</text>
</comment>
<dbReference type="AlphaFoldDB" id="A0A5R9GHF7"/>
<dbReference type="InterPro" id="IPR021598">
    <property type="entry name" value="DUF3221"/>
</dbReference>
<dbReference type="Pfam" id="PF11518">
    <property type="entry name" value="DUF3221"/>
    <property type="match status" value="1"/>
</dbReference>
<keyword evidence="2" id="KW-1185">Reference proteome</keyword>
<gene>
    <name evidence="1" type="ORF">FE782_09555</name>
</gene>
<dbReference type="RefSeq" id="WP_138193870.1">
    <property type="nucleotide sequence ID" value="NZ_VCIW01000005.1"/>
</dbReference>
<name>A0A5R9GHF7_9BACL</name>
<reference evidence="1 2" key="1">
    <citation type="submission" date="2019-05" db="EMBL/GenBank/DDBJ databases">
        <authorList>
            <person name="Narsing Rao M.P."/>
            <person name="Li W.J."/>
        </authorList>
    </citation>
    <scope>NUCLEOTIDE SEQUENCE [LARGE SCALE GENOMIC DNA]</scope>
    <source>
        <strain evidence="1 2">SYSU_K30003</strain>
    </source>
</reference>
<protein>
    <submittedName>
        <fullName evidence="1">DUF3221 domain-containing protein</fullName>
    </submittedName>
</protein>
<evidence type="ECO:0000313" key="2">
    <source>
        <dbReference type="Proteomes" id="UP000309676"/>
    </source>
</evidence>
<dbReference type="OrthoDB" id="2603210at2"/>
<evidence type="ECO:0000313" key="1">
    <source>
        <dbReference type="EMBL" id="TLS52213.1"/>
    </source>
</evidence>
<sequence length="107" mass="12035">MIALMSLFFVGCSGGESDFTGYVLDVDQERNRLLVVSGISKEEILEIQTVDFAVLDRLEEAYWVSGKNPGNIKKGDYIEVWFRGDIATSFPAQAEAKRIVTLERNQQ</sequence>